<keyword evidence="2" id="KW-1185">Reference proteome</keyword>
<dbReference type="Proteomes" id="UP000800041">
    <property type="component" value="Unassembled WGS sequence"/>
</dbReference>
<gene>
    <name evidence="1" type="ORF">K402DRAFT_417443</name>
</gene>
<proteinExistence type="predicted"/>
<evidence type="ECO:0008006" key="3">
    <source>
        <dbReference type="Google" id="ProtNLM"/>
    </source>
</evidence>
<protein>
    <recommendedName>
        <fullName evidence="3">Non-classical export protein 1</fullName>
    </recommendedName>
</protein>
<sequence length="73" mass="7957">MSAAPRYAYTYIISKRLDPLFAVSIGIAAAGVRVQREEKEKGRSTEETLQSLRRRIGIAGDEAKKTLGMVSGS</sequence>
<dbReference type="EMBL" id="ML977141">
    <property type="protein sequence ID" value="KAF1990674.1"/>
    <property type="molecule type" value="Genomic_DNA"/>
</dbReference>
<dbReference type="Pfam" id="PF11654">
    <property type="entry name" value="NCE101"/>
    <property type="match status" value="1"/>
</dbReference>
<reference evidence="1" key="1">
    <citation type="journal article" date="2020" name="Stud. Mycol.">
        <title>101 Dothideomycetes genomes: a test case for predicting lifestyles and emergence of pathogens.</title>
        <authorList>
            <person name="Haridas S."/>
            <person name="Albert R."/>
            <person name="Binder M."/>
            <person name="Bloem J."/>
            <person name="Labutti K."/>
            <person name="Salamov A."/>
            <person name="Andreopoulos B."/>
            <person name="Baker S."/>
            <person name="Barry K."/>
            <person name="Bills G."/>
            <person name="Bluhm B."/>
            <person name="Cannon C."/>
            <person name="Castanera R."/>
            <person name="Culley D."/>
            <person name="Daum C."/>
            <person name="Ezra D."/>
            <person name="Gonzalez J."/>
            <person name="Henrissat B."/>
            <person name="Kuo A."/>
            <person name="Liang C."/>
            <person name="Lipzen A."/>
            <person name="Lutzoni F."/>
            <person name="Magnuson J."/>
            <person name="Mondo S."/>
            <person name="Nolan M."/>
            <person name="Ohm R."/>
            <person name="Pangilinan J."/>
            <person name="Park H.-J."/>
            <person name="Ramirez L."/>
            <person name="Alfaro M."/>
            <person name="Sun H."/>
            <person name="Tritt A."/>
            <person name="Yoshinaga Y."/>
            <person name="Zwiers L.-H."/>
            <person name="Turgeon B."/>
            <person name="Goodwin S."/>
            <person name="Spatafora J."/>
            <person name="Crous P."/>
            <person name="Grigoriev I."/>
        </authorList>
    </citation>
    <scope>NUCLEOTIDE SEQUENCE</scope>
    <source>
        <strain evidence="1">CBS 113979</strain>
    </source>
</reference>
<evidence type="ECO:0000313" key="2">
    <source>
        <dbReference type="Proteomes" id="UP000800041"/>
    </source>
</evidence>
<evidence type="ECO:0000313" key="1">
    <source>
        <dbReference type="EMBL" id="KAF1990674.1"/>
    </source>
</evidence>
<dbReference type="InterPro" id="IPR024242">
    <property type="entry name" value="NCE101"/>
</dbReference>
<name>A0A6G1HC79_9PEZI</name>
<dbReference type="GO" id="GO:0009306">
    <property type="term" value="P:protein secretion"/>
    <property type="evidence" value="ECO:0007669"/>
    <property type="project" value="InterPro"/>
</dbReference>
<dbReference type="AlphaFoldDB" id="A0A6G1HC79"/>
<organism evidence="1 2">
    <name type="scientific">Aulographum hederae CBS 113979</name>
    <dbReference type="NCBI Taxonomy" id="1176131"/>
    <lineage>
        <taxon>Eukaryota</taxon>
        <taxon>Fungi</taxon>
        <taxon>Dikarya</taxon>
        <taxon>Ascomycota</taxon>
        <taxon>Pezizomycotina</taxon>
        <taxon>Dothideomycetes</taxon>
        <taxon>Pleosporomycetidae</taxon>
        <taxon>Aulographales</taxon>
        <taxon>Aulographaceae</taxon>
    </lineage>
</organism>
<accession>A0A6G1HC79</accession>
<dbReference type="OrthoDB" id="2155101at2759"/>